<evidence type="ECO:0000259" key="2">
    <source>
        <dbReference type="PROSITE" id="PS50405"/>
    </source>
</evidence>
<dbReference type="SFLD" id="SFLDS00019">
    <property type="entry name" value="Glutathione_Transferase_(cytos"/>
    <property type="match status" value="1"/>
</dbReference>
<comment type="caution">
    <text evidence="3">The sequence shown here is derived from an EMBL/GenBank/DDBJ whole genome shotgun (WGS) entry which is preliminary data.</text>
</comment>
<dbReference type="InterPro" id="IPR050983">
    <property type="entry name" value="GST_Omega/HSP26"/>
</dbReference>
<feature type="domain" description="GST N-terminal" evidence="1">
    <location>
        <begin position="2"/>
        <end position="89"/>
    </location>
</feature>
<dbReference type="Gene3D" id="3.40.30.10">
    <property type="entry name" value="Glutaredoxin"/>
    <property type="match status" value="1"/>
</dbReference>
<evidence type="ECO:0000259" key="1">
    <source>
        <dbReference type="PROSITE" id="PS50404"/>
    </source>
</evidence>
<dbReference type="PROSITE" id="PS50405">
    <property type="entry name" value="GST_CTER"/>
    <property type="match status" value="1"/>
</dbReference>
<name>A0A2W4W7V7_9CYAN</name>
<dbReference type="PROSITE" id="PS50404">
    <property type="entry name" value="GST_NTER"/>
    <property type="match status" value="1"/>
</dbReference>
<dbReference type="GO" id="GO:0005737">
    <property type="term" value="C:cytoplasm"/>
    <property type="evidence" value="ECO:0007669"/>
    <property type="project" value="TreeGrafter"/>
</dbReference>
<reference evidence="3 4" key="2">
    <citation type="submission" date="2018-06" db="EMBL/GenBank/DDBJ databases">
        <title>Metagenomic assembly of (sub)arctic Cyanobacteria and their associated microbiome from non-axenic cultures.</title>
        <authorList>
            <person name="Baurain D."/>
        </authorList>
    </citation>
    <scope>NUCLEOTIDE SEQUENCE [LARGE SCALE GENOMIC DNA]</scope>
    <source>
        <strain evidence="3">ULC066bin1</strain>
    </source>
</reference>
<dbReference type="Pfam" id="PF13417">
    <property type="entry name" value="GST_N_3"/>
    <property type="match status" value="1"/>
</dbReference>
<evidence type="ECO:0000313" key="4">
    <source>
        <dbReference type="Proteomes" id="UP000249467"/>
    </source>
</evidence>
<evidence type="ECO:0000313" key="3">
    <source>
        <dbReference type="EMBL" id="PZO40532.1"/>
    </source>
</evidence>
<dbReference type="AlphaFoldDB" id="A0A2W4W7V7"/>
<dbReference type="PANTHER" id="PTHR43968">
    <property type="match status" value="1"/>
</dbReference>
<dbReference type="GO" id="GO:0016740">
    <property type="term" value="F:transferase activity"/>
    <property type="evidence" value="ECO:0007669"/>
    <property type="project" value="UniProtKB-KW"/>
</dbReference>
<dbReference type="Proteomes" id="UP000249467">
    <property type="component" value="Unassembled WGS sequence"/>
</dbReference>
<proteinExistence type="predicted"/>
<keyword evidence="3" id="KW-0808">Transferase</keyword>
<gene>
    <name evidence="3" type="ORF">DCF19_11560</name>
</gene>
<dbReference type="SUPFAM" id="SSF52833">
    <property type="entry name" value="Thioredoxin-like"/>
    <property type="match status" value="1"/>
</dbReference>
<sequence>MLLPILYSFRRCPYAIRARLALVYAGITYELREVSLKNKPQAMLDISPKGTTPVMQIFRQDGESYQNSAILEESLDIMNWAIQQNDPSGWKNLPETSQAIAQALITRNDGEFKQALDRYKYANRFPERAPEFYRQQAEEFLQVLELQLQKHSSAVSGKSSFLICDRQTLADVAIFPFVRQLAYVDIDWFQSSPYTHLQQWLKWHETNEIFEFVMQKFPLWMPDREAIVIKR</sequence>
<dbReference type="EMBL" id="QBML01000014">
    <property type="protein sequence ID" value="PZO40532.1"/>
    <property type="molecule type" value="Genomic_DNA"/>
</dbReference>
<dbReference type="SUPFAM" id="SSF47616">
    <property type="entry name" value="GST C-terminal domain-like"/>
    <property type="match status" value="1"/>
</dbReference>
<accession>A0A2W4W7V7</accession>
<dbReference type="InterPro" id="IPR036249">
    <property type="entry name" value="Thioredoxin-like_sf"/>
</dbReference>
<dbReference type="InterPro" id="IPR004045">
    <property type="entry name" value="Glutathione_S-Trfase_N"/>
</dbReference>
<dbReference type="CDD" id="cd03196">
    <property type="entry name" value="GST_C_5"/>
    <property type="match status" value="1"/>
</dbReference>
<dbReference type="InterPro" id="IPR040079">
    <property type="entry name" value="Glutathione_S-Trfase"/>
</dbReference>
<protein>
    <submittedName>
        <fullName evidence="3">Glutathione S-transferase</fullName>
    </submittedName>
</protein>
<dbReference type="InterPro" id="IPR010987">
    <property type="entry name" value="Glutathione-S-Trfase_C-like"/>
</dbReference>
<dbReference type="Pfam" id="PF13410">
    <property type="entry name" value="GST_C_2"/>
    <property type="match status" value="1"/>
</dbReference>
<organism evidence="3 4">
    <name type="scientific">Pseudanabaena frigida</name>
    <dbReference type="NCBI Taxonomy" id="945775"/>
    <lineage>
        <taxon>Bacteria</taxon>
        <taxon>Bacillati</taxon>
        <taxon>Cyanobacteriota</taxon>
        <taxon>Cyanophyceae</taxon>
        <taxon>Pseudanabaenales</taxon>
        <taxon>Pseudanabaenaceae</taxon>
        <taxon>Pseudanabaena</taxon>
    </lineage>
</organism>
<dbReference type="InterPro" id="IPR036282">
    <property type="entry name" value="Glutathione-S-Trfase_C_sf"/>
</dbReference>
<reference evidence="3 4" key="1">
    <citation type="submission" date="2018-04" db="EMBL/GenBank/DDBJ databases">
        <authorList>
            <person name="Go L.Y."/>
            <person name="Mitchell J.A."/>
        </authorList>
    </citation>
    <scope>NUCLEOTIDE SEQUENCE [LARGE SCALE GENOMIC DNA]</scope>
    <source>
        <strain evidence="3">ULC066bin1</strain>
    </source>
</reference>
<feature type="domain" description="GST C-terminal" evidence="2">
    <location>
        <begin position="94"/>
        <end position="222"/>
    </location>
</feature>
<dbReference type="PANTHER" id="PTHR43968:SF6">
    <property type="entry name" value="GLUTATHIONE S-TRANSFERASE OMEGA"/>
    <property type="match status" value="1"/>
</dbReference>
<dbReference type="Gene3D" id="1.20.1050.10">
    <property type="match status" value="1"/>
</dbReference>